<dbReference type="Proteomes" id="UP000826195">
    <property type="component" value="Unassembled WGS sequence"/>
</dbReference>
<dbReference type="AlphaFoldDB" id="A0AAV7IK63"/>
<evidence type="ECO:0000313" key="2">
    <source>
        <dbReference type="Proteomes" id="UP000826195"/>
    </source>
</evidence>
<evidence type="ECO:0000313" key="1">
    <source>
        <dbReference type="EMBL" id="KAH0561830.1"/>
    </source>
</evidence>
<keyword evidence="2" id="KW-1185">Reference proteome</keyword>
<dbReference type="EMBL" id="JAHXZJ010000374">
    <property type="protein sequence ID" value="KAH0561830.1"/>
    <property type="molecule type" value="Genomic_DNA"/>
</dbReference>
<proteinExistence type="predicted"/>
<sequence>MEDGRWKIGDERRNDYSESEIGLNASETEVACVPSAVDYLVRDIAWKCEATPSTVTDIYLACQTILLGAAVDPEGCASRRSDVYIILALLDSTQLNSVLPQSEAFFSLPPLAPPSTLGLVQSFWLTNLLQCTKKSKLRNCQRGFPGLPVHFGSL</sequence>
<organism evidence="1 2">
    <name type="scientific">Cotesia glomerata</name>
    <name type="common">Lepidopteran parasitic wasp</name>
    <name type="synonym">Apanteles glomeratus</name>
    <dbReference type="NCBI Taxonomy" id="32391"/>
    <lineage>
        <taxon>Eukaryota</taxon>
        <taxon>Metazoa</taxon>
        <taxon>Ecdysozoa</taxon>
        <taxon>Arthropoda</taxon>
        <taxon>Hexapoda</taxon>
        <taxon>Insecta</taxon>
        <taxon>Pterygota</taxon>
        <taxon>Neoptera</taxon>
        <taxon>Endopterygota</taxon>
        <taxon>Hymenoptera</taxon>
        <taxon>Apocrita</taxon>
        <taxon>Ichneumonoidea</taxon>
        <taxon>Braconidae</taxon>
        <taxon>Microgastrinae</taxon>
        <taxon>Cotesia</taxon>
    </lineage>
</organism>
<name>A0AAV7IK63_COTGL</name>
<protein>
    <submittedName>
        <fullName evidence="1">Uncharacterized protein</fullName>
    </submittedName>
</protein>
<accession>A0AAV7IK63</accession>
<comment type="caution">
    <text evidence="1">The sequence shown here is derived from an EMBL/GenBank/DDBJ whole genome shotgun (WGS) entry which is preliminary data.</text>
</comment>
<reference evidence="1 2" key="1">
    <citation type="journal article" date="2021" name="J. Hered.">
        <title>A chromosome-level genome assembly of the parasitoid wasp, Cotesia glomerata (Hymenoptera: Braconidae).</title>
        <authorList>
            <person name="Pinto B.J."/>
            <person name="Weis J.J."/>
            <person name="Gamble T."/>
            <person name="Ode P.J."/>
            <person name="Paul R."/>
            <person name="Zaspel J.M."/>
        </authorList>
    </citation>
    <scope>NUCLEOTIDE SEQUENCE [LARGE SCALE GENOMIC DNA]</scope>
    <source>
        <strain evidence="1">CgM1</strain>
    </source>
</reference>
<gene>
    <name evidence="1" type="ORF">KQX54_019744</name>
</gene>